<dbReference type="Gene3D" id="3.20.20.70">
    <property type="entry name" value="Aldolase class I"/>
    <property type="match status" value="1"/>
</dbReference>
<dbReference type="PANTHER" id="PTHR11228">
    <property type="entry name" value="RADICAL SAM DOMAIN PROTEIN"/>
    <property type="match status" value="1"/>
</dbReference>
<dbReference type="InParanoid" id="Q01Y31"/>
<keyword evidence="2" id="KW-0949">S-adenosyl-L-methionine</keyword>
<dbReference type="Pfam" id="PF04055">
    <property type="entry name" value="Radical_SAM"/>
    <property type="match status" value="1"/>
</dbReference>
<dbReference type="GO" id="GO:0003824">
    <property type="term" value="F:catalytic activity"/>
    <property type="evidence" value="ECO:0007669"/>
    <property type="project" value="InterPro"/>
</dbReference>
<evidence type="ECO:0000313" key="7">
    <source>
        <dbReference type="EMBL" id="ABJ85434.1"/>
    </source>
</evidence>
<dbReference type="EMBL" id="CP000473">
    <property type="protein sequence ID" value="ABJ85434.1"/>
    <property type="molecule type" value="Genomic_DNA"/>
</dbReference>
<keyword evidence="3" id="KW-0479">Metal-binding</keyword>
<dbReference type="InterPro" id="IPR050377">
    <property type="entry name" value="Radical_SAM_PqqE_MftC-like"/>
</dbReference>
<organism evidence="7">
    <name type="scientific">Solibacter usitatus (strain Ellin6076)</name>
    <dbReference type="NCBI Taxonomy" id="234267"/>
    <lineage>
        <taxon>Bacteria</taxon>
        <taxon>Pseudomonadati</taxon>
        <taxon>Acidobacteriota</taxon>
        <taxon>Terriglobia</taxon>
        <taxon>Bryobacterales</taxon>
        <taxon>Solibacteraceae</taxon>
        <taxon>Candidatus Solibacter</taxon>
    </lineage>
</organism>
<dbReference type="HOGENOM" id="CLU_857019_0_0_0"/>
<dbReference type="OrthoDB" id="9815550at2"/>
<comment type="cofactor">
    <cofactor evidence="1">
        <name>[4Fe-4S] cluster</name>
        <dbReference type="ChEBI" id="CHEBI:49883"/>
    </cofactor>
</comment>
<dbReference type="KEGG" id="sus:Acid_4473"/>
<gene>
    <name evidence="7" type="ordered locus">Acid_4473</name>
</gene>
<dbReference type="STRING" id="234267.Acid_4473"/>
<protein>
    <submittedName>
        <fullName evidence="7">Radical SAM domain protein</fullName>
    </submittedName>
</protein>
<dbReference type="InterPro" id="IPR013785">
    <property type="entry name" value="Aldolase_TIM"/>
</dbReference>
<dbReference type="PANTHER" id="PTHR11228:SF7">
    <property type="entry name" value="PQQA PEPTIDE CYCLASE"/>
    <property type="match status" value="1"/>
</dbReference>
<dbReference type="GO" id="GO:0046872">
    <property type="term" value="F:metal ion binding"/>
    <property type="evidence" value="ECO:0007669"/>
    <property type="project" value="UniProtKB-KW"/>
</dbReference>
<dbReference type="GO" id="GO:0051536">
    <property type="term" value="F:iron-sulfur cluster binding"/>
    <property type="evidence" value="ECO:0007669"/>
    <property type="project" value="UniProtKB-KW"/>
</dbReference>
<dbReference type="SMR" id="Q01Y31"/>
<dbReference type="SFLD" id="SFLDS00029">
    <property type="entry name" value="Radical_SAM"/>
    <property type="match status" value="1"/>
</dbReference>
<dbReference type="SUPFAM" id="SSF102114">
    <property type="entry name" value="Radical SAM enzymes"/>
    <property type="match status" value="1"/>
</dbReference>
<feature type="domain" description="Radical SAM core" evidence="6">
    <location>
        <begin position="22"/>
        <end position="237"/>
    </location>
</feature>
<dbReference type="eggNOG" id="COG0535">
    <property type="taxonomic scope" value="Bacteria"/>
</dbReference>
<dbReference type="AlphaFoldDB" id="Q01Y31"/>
<keyword evidence="5" id="KW-0411">Iron-sulfur</keyword>
<evidence type="ECO:0000259" key="6">
    <source>
        <dbReference type="PROSITE" id="PS51918"/>
    </source>
</evidence>
<keyword evidence="4" id="KW-0408">Iron</keyword>
<name>Q01Y31_SOLUE</name>
<evidence type="ECO:0000256" key="2">
    <source>
        <dbReference type="ARBA" id="ARBA00022691"/>
    </source>
</evidence>
<reference evidence="7" key="1">
    <citation type="submission" date="2006-10" db="EMBL/GenBank/DDBJ databases">
        <title>Complete sequence of Solibacter usitatus Ellin6076.</title>
        <authorList>
            <consortium name="US DOE Joint Genome Institute"/>
            <person name="Copeland A."/>
            <person name="Lucas S."/>
            <person name="Lapidus A."/>
            <person name="Barry K."/>
            <person name="Detter J.C."/>
            <person name="Glavina del Rio T."/>
            <person name="Hammon N."/>
            <person name="Israni S."/>
            <person name="Dalin E."/>
            <person name="Tice H."/>
            <person name="Pitluck S."/>
            <person name="Thompson L.S."/>
            <person name="Brettin T."/>
            <person name="Bruce D."/>
            <person name="Han C."/>
            <person name="Tapia R."/>
            <person name="Gilna P."/>
            <person name="Schmutz J."/>
            <person name="Larimer F."/>
            <person name="Land M."/>
            <person name="Hauser L."/>
            <person name="Kyrpides N."/>
            <person name="Mikhailova N."/>
            <person name="Janssen P.H."/>
            <person name="Kuske C.R."/>
            <person name="Richardson P."/>
        </authorList>
    </citation>
    <scope>NUCLEOTIDE SEQUENCE</scope>
    <source>
        <strain evidence="7">Ellin6076</strain>
    </source>
</reference>
<evidence type="ECO:0000256" key="5">
    <source>
        <dbReference type="ARBA" id="ARBA00023014"/>
    </source>
</evidence>
<proteinExistence type="predicted"/>
<evidence type="ECO:0000256" key="4">
    <source>
        <dbReference type="ARBA" id="ARBA00023004"/>
    </source>
</evidence>
<evidence type="ECO:0000256" key="3">
    <source>
        <dbReference type="ARBA" id="ARBA00022723"/>
    </source>
</evidence>
<dbReference type="SFLD" id="SFLDG01067">
    <property type="entry name" value="SPASM/twitch_domain_containing"/>
    <property type="match status" value="1"/>
</dbReference>
<evidence type="ECO:0000256" key="1">
    <source>
        <dbReference type="ARBA" id="ARBA00001966"/>
    </source>
</evidence>
<dbReference type="PROSITE" id="PS51918">
    <property type="entry name" value="RADICAL_SAM"/>
    <property type="match status" value="1"/>
</dbReference>
<sequence>MRKVPLAESLRIIGRGSSNWLANRPIVVSFEVTDACTCYCKHCDHGGPRDEARNLRPADYRRYVEDLRPCVVQISGGEPLMREDVVEIVRSVKSGGTLPYTILVSNWSHMTEQKYLALRAAGIDQFSVSLDFPDDRHDDFRVYPGLYRQLEDLIPRLAKLGHDDIVLNSCITSQNLGEIEAIADKAREWGVNLCYSAYSARRTGCRDYFPGSPAQRAELNARLDRVEARRDSTNWLVNSPSTLDATRRYFATGGTPGCKAGLRFLVVTADGALQPCSMQFKRYSLAERHRMIREFTAVNQCDECYVSIRSYLDKSFPQLLWENVSGFLSVTTSK</sequence>
<dbReference type="InterPro" id="IPR007197">
    <property type="entry name" value="rSAM"/>
</dbReference>
<dbReference type="InterPro" id="IPR058240">
    <property type="entry name" value="rSAM_sf"/>
</dbReference>
<accession>Q01Y31</accession>
<dbReference type="CDD" id="cd01335">
    <property type="entry name" value="Radical_SAM"/>
    <property type="match status" value="1"/>
</dbReference>